<gene>
    <name evidence="6" type="ORF">UFOPK3752_00956</name>
</gene>
<organism evidence="6">
    <name type="scientific">freshwater metagenome</name>
    <dbReference type="NCBI Taxonomy" id="449393"/>
    <lineage>
        <taxon>unclassified sequences</taxon>
        <taxon>metagenomes</taxon>
        <taxon>ecological metagenomes</taxon>
    </lineage>
</organism>
<keyword evidence="2" id="KW-0645">Protease</keyword>
<reference evidence="6" key="1">
    <citation type="submission" date="2020-05" db="EMBL/GenBank/DDBJ databases">
        <authorList>
            <person name="Chiriac C."/>
            <person name="Salcher M."/>
            <person name="Ghai R."/>
            <person name="Kavagutti S V."/>
        </authorList>
    </citation>
    <scope>NUCLEOTIDE SEQUENCE</scope>
</reference>
<dbReference type="EMBL" id="CAFBND010000030">
    <property type="protein sequence ID" value="CAB4939362.1"/>
    <property type="molecule type" value="Genomic_DNA"/>
</dbReference>
<accession>A0A6J7JAH6</accession>
<name>A0A6J7JAH6_9ZZZZ</name>
<dbReference type="AlphaFoldDB" id="A0A6J7JAH6"/>
<dbReference type="Pfam" id="PF00877">
    <property type="entry name" value="NLPC_P60"/>
    <property type="match status" value="1"/>
</dbReference>
<dbReference type="PANTHER" id="PTHR47053">
    <property type="entry name" value="MUREIN DD-ENDOPEPTIDASE MEPH-RELATED"/>
    <property type="match status" value="1"/>
</dbReference>
<sequence length="221" mass="23086">MSTVSRRFYRPSTFLIAGALAVGLLGAAMPAQATAEVPATTIPPAVVTIAATPAATKVSFVAALTPAQVATVRAAALRAAAARAAAVRAAAIRATAARALRARTTAVRLASSKIGSRYVAGRAGPTKFDCSGLTQFVVRHATGRLLPHYSRTQWRATARVARKNLRPGDLVFFFGRGAHHVGIYIGNGRMVSASNPRAGVKIELVFSGWYGSRYSGAGRLI</sequence>
<evidence type="ECO:0000256" key="1">
    <source>
        <dbReference type="ARBA" id="ARBA00007074"/>
    </source>
</evidence>
<comment type="similarity">
    <text evidence="1">Belongs to the peptidase C40 family.</text>
</comment>
<evidence type="ECO:0000313" key="6">
    <source>
        <dbReference type="EMBL" id="CAB4939362.1"/>
    </source>
</evidence>
<dbReference type="GO" id="GO:0008234">
    <property type="term" value="F:cysteine-type peptidase activity"/>
    <property type="evidence" value="ECO:0007669"/>
    <property type="project" value="UniProtKB-KW"/>
</dbReference>
<keyword evidence="4" id="KW-0788">Thiol protease</keyword>
<dbReference type="SUPFAM" id="SSF54001">
    <property type="entry name" value="Cysteine proteinases"/>
    <property type="match status" value="1"/>
</dbReference>
<evidence type="ECO:0000256" key="4">
    <source>
        <dbReference type="ARBA" id="ARBA00022807"/>
    </source>
</evidence>
<dbReference type="InterPro" id="IPR038765">
    <property type="entry name" value="Papain-like_cys_pep_sf"/>
</dbReference>
<evidence type="ECO:0000259" key="5">
    <source>
        <dbReference type="PROSITE" id="PS51935"/>
    </source>
</evidence>
<keyword evidence="3" id="KW-0378">Hydrolase</keyword>
<dbReference type="GO" id="GO:0006508">
    <property type="term" value="P:proteolysis"/>
    <property type="evidence" value="ECO:0007669"/>
    <property type="project" value="UniProtKB-KW"/>
</dbReference>
<dbReference type="PROSITE" id="PS51935">
    <property type="entry name" value="NLPC_P60"/>
    <property type="match status" value="1"/>
</dbReference>
<dbReference type="InterPro" id="IPR000064">
    <property type="entry name" value="NLP_P60_dom"/>
</dbReference>
<dbReference type="InterPro" id="IPR051202">
    <property type="entry name" value="Peptidase_C40"/>
</dbReference>
<evidence type="ECO:0000256" key="3">
    <source>
        <dbReference type="ARBA" id="ARBA00022801"/>
    </source>
</evidence>
<dbReference type="PANTHER" id="PTHR47053:SF1">
    <property type="entry name" value="MUREIN DD-ENDOPEPTIDASE MEPH-RELATED"/>
    <property type="match status" value="1"/>
</dbReference>
<evidence type="ECO:0000256" key="2">
    <source>
        <dbReference type="ARBA" id="ARBA00022670"/>
    </source>
</evidence>
<proteinExistence type="inferred from homology"/>
<dbReference type="Gene3D" id="3.90.1720.10">
    <property type="entry name" value="endopeptidase domain like (from Nostoc punctiforme)"/>
    <property type="match status" value="1"/>
</dbReference>
<protein>
    <submittedName>
        <fullName evidence="6">Unannotated protein</fullName>
    </submittedName>
</protein>
<feature type="domain" description="NlpC/P60" evidence="5">
    <location>
        <begin position="100"/>
        <end position="221"/>
    </location>
</feature>